<organism evidence="7 8">
    <name type="scientific">Blepharisma stoltei</name>
    <dbReference type="NCBI Taxonomy" id="1481888"/>
    <lineage>
        <taxon>Eukaryota</taxon>
        <taxon>Sar</taxon>
        <taxon>Alveolata</taxon>
        <taxon>Ciliophora</taxon>
        <taxon>Postciliodesmatophora</taxon>
        <taxon>Heterotrichea</taxon>
        <taxon>Heterotrichida</taxon>
        <taxon>Blepharismidae</taxon>
        <taxon>Blepharisma</taxon>
    </lineage>
</organism>
<dbReference type="GO" id="GO:0070740">
    <property type="term" value="F:tubulin-glutamic acid ligase activity"/>
    <property type="evidence" value="ECO:0007669"/>
    <property type="project" value="TreeGrafter"/>
</dbReference>
<evidence type="ECO:0000256" key="5">
    <source>
        <dbReference type="ARBA" id="ARBA00049274"/>
    </source>
</evidence>
<keyword evidence="1" id="KW-0436">Ligase</keyword>
<evidence type="ECO:0000313" key="7">
    <source>
        <dbReference type="EMBL" id="CAG9330023.1"/>
    </source>
</evidence>
<evidence type="ECO:0000256" key="3">
    <source>
        <dbReference type="ARBA" id="ARBA00022840"/>
    </source>
</evidence>
<dbReference type="PANTHER" id="PTHR12241:SF145">
    <property type="entry name" value="TUBULIN POLYGLUTAMYLASE TTLL5"/>
    <property type="match status" value="1"/>
</dbReference>
<sequence length="620" mass="71616">MDPELDNIISILNPKTTPVSSTQARFRIRNSKPSPNNIRSRQSHSLPPQKSQVQVKTEKSIDVKLDEEEEELPDSVIQNINEFYKVEDEEFKKTVTTGKTGAPILWMRHFTKREENDIKNETGVATWIKGKRFLVFRPYIDPMNIQPKLNLETNYFFRMMHSDVKLIRYTLEDNGFIEAPPNKNNWTIMWHGGPIKMNVYQALSKYQKVNHFPRSYEITRKDLMYKNLAKMQVLYGTKAYDFVPKTFIVPQDAGQLEFEMANEDTVWIVKPSASSQGKGIFLATKFSEIPKSGHVISQYIDNPLLIQGLKFDLRVYIAITCFNPLRIYIYKDGLVRFATQKYQGTGKGSRFMYLTNYSVNKFSTNFVENTNALEDGKGSKWSHTALRKLFKQEGIDDTKIWEKIKDIAIKTILSIEGIVFSACEMHLPYRNNCIELLGFDILIDDNLNPWLLEVNLSPSLNCDAPIDQKIKGELIADLFTLAGVVPTDQRNGGDKANENKALNYAAYMEQFMTLSNKKKNKKAGWNFDNKPYSSESLKDIDSREEKGIIKETNYEYKRRGGFERIFPSEISINYKNFFERERPYNALLCNKFGKIHRKGQGGSAVIYRKPPRNPSKTQIE</sequence>
<keyword evidence="8" id="KW-1185">Reference proteome</keyword>
<gene>
    <name evidence="7" type="ORF">BSTOLATCC_MIC50136</name>
</gene>
<dbReference type="GO" id="GO:0000226">
    <property type="term" value="P:microtubule cytoskeleton organization"/>
    <property type="evidence" value="ECO:0007669"/>
    <property type="project" value="TreeGrafter"/>
</dbReference>
<dbReference type="InterPro" id="IPR004344">
    <property type="entry name" value="TTL/TTLL_fam"/>
</dbReference>
<dbReference type="Gene3D" id="3.30.470.20">
    <property type="entry name" value="ATP-grasp fold, B domain"/>
    <property type="match status" value="1"/>
</dbReference>
<dbReference type="Proteomes" id="UP001162131">
    <property type="component" value="Unassembled WGS sequence"/>
</dbReference>
<keyword evidence="3" id="KW-0067">ATP-binding</keyword>
<dbReference type="AlphaFoldDB" id="A0AAU9JZJ4"/>
<dbReference type="GO" id="GO:0005524">
    <property type="term" value="F:ATP binding"/>
    <property type="evidence" value="ECO:0007669"/>
    <property type="project" value="UniProtKB-KW"/>
</dbReference>
<comment type="catalytic activity">
    <reaction evidence="5">
        <text>L-glutamyl-[protein] + L-glutamate + ATP = gamma-L-glutamyl-L-glutamyl-[protein] + ADP + phosphate + H(+)</text>
        <dbReference type="Rhea" id="RHEA:60144"/>
        <dbReference type="Rhea" id="RHEA-COMP:10208"/>
        <dbReference type="Rhea" id="RHEA-COMP:15517"/>
        <dbReference type="ChEBI" id="CHEBI:15378"/>
        <dbReference type="ChEBI" id="CHEBI:29973"/>
        <dbReference type="ChEBI" id="CHEBI:29985"/>
        <dbReference type="ChEBI" id="CHEBI:30616"/>
        <dbReference type="ChEBI" id="CHEBI:43474"/>
        <dbReference type="ChEBI" id="CHEBI:143622"/>
        <dbReference type="ChEBI" id="CHEBI:456216"/>
    </reaction>
    <physiologicalReaction direction="left-to-right" evidence="5">
        <dbReference type="Rhea" id="RHEA:60145"/>
    </physiologicalReaction>
</comment>
<name>A0AAU9JZJ4_9CILI</name>
<feature type="compositionally biased region" description="Polar residues" evidence="6">
    <location>
        <begin position="13"/>
        <end position="24"/>
    </location>
</feature>
<feature type="region of interest" description="Disordered" evidence="6">
    <location>
        <begin position="600"/>
        <end position="620"/>
    </location>
</feature>
<dbReference type="PROSITE" id="PS51221">
    <property type="entry name" value="TTL"/>
    <property type="match status" value="1"/>
</dbReference>
<evidence type="ECO:0000256" key="1">
    <source>
        <dbReference type="ARBA" id="ARBA00022598"/>
    </source>
</evidence>
<reference evidence="7" key="1">
    <citation type="submission" date="2021-09" db="EMBL/GenBank/DDBJ databases">
        <authorList>
            <consortium name="AG Swart"/>
            <person name="Singh M."/>
            <person name="Singh A."/>
            <person name="Seah K."/>
            <person name="Emmerich C."/>
        </authorList>
    </citation>
    <scope>NUCLEOTIDE SEQUENCE</scope>
    <source>
        <strain evidence="7">ATCC30299</strain>
    </source>
</reference>
<feature type="compositionally biased region" description="Polar residues" evidence="6">
    <location>
        <begin position="31"/>
        <end position="55"/>
    </location>
</feature>
<dbReference type="SUPFAM" id="SSF56059">
    <property type="entry name" value="Glutathione synthetase ATP-binding domain-like"/>
    <property type="match status" value="1"/>
</dbReference>
<feature type="region of interest" description="Disordered" evidence="6">
    <location>
        <begin position="1"/>
        <end position="68"/>
    </location>
</feature>
<dbReference type="Pfam" id="PF03133">
    <property type="entry name" value="TTL"/>
    <property type="match status" value="1"/>
</dbReference>
<evidence type="ECO:0000256" key="4">
    <source>
        <dbReference type="ARBA" id="ARBA00041448"/>
    </source>
</evidence>
<dbReference type="GO" id="GO:0036064">
    <property type="term" value="C:ciliary basal body"/>
    <property type="evidence" value="ECO:0007669"/>
    <property type="project" value="TreeGrafter"/>
</dbReference>
<proteinExistence type="predicted"/>
<evidence type="ECO:0000313" key="8">
    <source>
        <dbReference type="Proteomes" id="UP001162131"/>
    </source>
</evidence>
<comment type="caution">
    <text evidence="7">The sequence shown here is derived from an EMBL/GenBank/DDBJ whole genome shotgun (WGS) entry which is preliminary data.</text>
</comment>
<dbReference type="GO" id="GO:0015631">
    <property type="term" value="F:tubulin binding"/>
    <property type="evidence" value="ECO:0007669"/>
    <property type="project" value="TreeGrafter"/>
</dbReference>
<dbReference type="PANTHER" id="PTHR12241">
    <property type="entry name" value="TUBULIN POLYGLUTAMYLASE"/>
    <property type="match status" value="1"/>
</dbReference>
<keyword evidence="2" id="KW-0547">Nucleotide-binding</keyword>
<protein>
    <recommendedName>
        <fullName evidence="4">Tubulin--tyrosine ligase-like protein 5</fullName>
    </recommendedName>
</protein>
<accession>A0AAU9JZJ4</accession>
<dbReference type="EMBL" id="CAJZBQ010000050">
    <property type="protein sequence ID" value="CAG9330023.1"/>
    <property type="molecule type" value="Genomic_DNA"/>
</dbReference>
<evidence type="ECO:0000256" key="6">
    <source>
        <dbReference type="SAM" id="MobiDB-lite"/>
    </source>
</evidence>
<evidence type="ECO:0000256" key="2">
    <source>
        <dbReference type="ARBA" id="ARBA00022741"/>
    </source>
</evidence>